<comment type="caution">
    <text evidence="4">The sequence shown here is derived from an EMBL/GenBank/DDBJ whole genome shotgun (WGS) entry which is preliminary data.</text>
</comment>
<dbReference type="RefSeq" id="XP_015658633.1">
    <property type="nucleotide sequence ID" value="XM_015803117.1"/>
</dbReference>
<evidence type="ECO:0000256" key="2">
    <source>
        <dbReference type="ARBA" id="ARBA00023002"/>
    </source>
</evidence>
<comment type="similarity">
    <text evidence="1">Belongs to the short-chain dehydrogenases/reductases (SDR) family.</text>
</comment>
<evidence type="ECO:0000313" key="4">
    <source>
        <dbReference type="EMBL" id="KPA80194.1"/>
    </source>
</evidence>
<evidence type="ECO:0000256" key="3">
    <source>
        <dbReference type="SAM" id="MobiDB-lite"/>
    </source>
</evidence>
<protein>
    <submittedName>
        <fullName evidence="4">Uncharacterized protein</fullName>
    </submittedName>
</protein>
<feature type="compositionally biased region" description="Basic and acidic residues" evidence="3">
    <location>
        <begin position="239"/>
        <end position="250"/>
    </location>
</feature>
<dbReference type="RefSeq" id="XP_015658634.1">
    <property type="nucleotide sequence ID" value="XM_015803118.1"/>
</dbReference>
<dbReference type="GO" id="GO:0016616">
    <property type="term" value="F:oxidoreductase activity, acting on the CH-OH group of donors, NAD or NADP as acceptor"/>
    <property type="evidence" value="ECO:0007669"/>
    <property type="project" value="TreeGrafter"/>
</dbReference>
<feature type="compositionally biased region" description="Low complexity" evidence="3">
    <location>
        <begin position="311"/>
        <end position="324"/>
    </location>
</feature>
<evidence type="ECO:0000256" key="1">
    <source>
        <dbReference type="ARBA" id="ARBA00006484"/>
    </source>
</evidence>
<dbReference type="EMBL" id="LGTL01000009">
    <property type="protein sequence ID" value="KPA80195.1"/>
    <property type="molecule type" value="Genomic_DNA"/>
</dbReference>
<dbReference type="OMA" id="YSMREWI"/>
<dbReference type="EMBL" id="LGTL01000009">
    <property type="protein sequence ID" value="KPA80194.1"/>
    <property type="molecule type" value="Genomic_DNA"/>
</dbReference>
<dbReference type="AlphaFoldDB" id="A0A0N0VF72"/>
<evidence type="ECO:0000313" key="5">
    <source>
        <dbReference type="Proteomes" id="UP000037923"/>
    </source>
</evidence>
<dbReference type="GeneID" id="26905465"/>
<dbReference type="InterPro" id="IPR036291">
    <property type="entry name" value="NAD(P)-bd_dom_sf"/>
</dbReference>
<dbReference type="PANTHER" id="PTHR24322">
    <property type="entry name" value="PKSB"/>
    <property type="match status" value="1"/>
</dbReference>
<reference evidence="4 5" key="1">
    <citation type="submission" date="2015-07" db="EMBL/GenBank/DDBJ databases">
        <title>High-quality genome of monoxenous trypanosomatid Leptomonas pyrrhocoris.</title>
        <authorList>
            <person name="Flegontov P."/>
            <person name="Butenko A."/>
            <person name="Firsov S."/>
            <person name="Vlcek C."/>
            <person name="Logacheva M.D."/>
            <person name="Field M."/>
            <person name="Filatov D."/>
            <person name="Flegontova O."/>
            <person name="Gerasimov E."/>
            <person name="Jackson A.P."/>
            <person name="Kelly S."/>
            <person name="Opperdoes F."/>
            <person name="O'Reilly A."/>
            <person name="Votypka J."/>
            <person name="Yurchenko V."/>
            <person name="Lukes J."/>
        </authorList>
    </citation>
    <scope>NUCLEOTIDE SEQUENCE [LARGE SCALE GENOMIC DNA]</scope>
    <source>
        <strain evidence="4">H10</strain>
    </source>
</reference>
<dbReference type="Pfam" id="PF00106">
    <property type="entry name" value="adh_short"/>
    <property type="match status" value="1"/>
</dbReference>
<feature type="region of interest" description="Disordered" evidence="3">
    <location>
        <begin position="238"/>
        <end position="280"/>
    </location>
</feature>
<dbReference type="PANTHER" id="PTHR24322:SF736">
    <property type="entry name" value="RETINOL DEHYDROGENASE 10"/>
    <property type="match status" value="1"/>
</dbReference>
<proteinExistence type="inferred from homology"/>
<organism evidence="4 5">
    <name type="scientific">Leptomonas pyrrhocoris</name>
    <name type="common">Firebug parasite</name>
    <dbReference type="NCBI Taxonomy" id="157538"/>
    <lineage>
        <taxon>Eukaryota</taxon>
        <taxon>Discoba</taxon>
        <taxon>Euglenozoa</taxon>
        <taxon>Kinetoplastea</taxon>
        <taxon>Metakinetoplastina</taxon>
        <taxon>Trypanosomatida</taxon>
        <taxon>Trypanosomatidae</taxon>
        <taxon>Leishmaniinae</taxon>
        <taxon>Leptomonas</taxon>
    </lineage>
</organism>
<keyword evidence="5" id="KW-1185">Reference proteome</keyword>
<dbReference type="PRINTS" id="PR00081">
    <property type="entry name" value="GDHRDH"/>
</dbReference>
<dbReference type="SUPFAM" id="SSF51735">
    <property type="entry name" value="NAD(P)-binding Rossmann-fold domains"/>
    <property type="match status" value="1"/>
</dbReference>
<sequence length="425" mass="45324">MILLSFICGTLGLIWWVYTIFAYRPRRLAGATVVVTGACSEVGRRLCIQLYACGARVVAWDYSRIKLQELQVEVQRVVVAVPDSASSSSSSSYFGNHFVITAVDASSRMQVQRAAKEIDGPVDVIINAAHAYPSKPLHDRNDDSIDRVVQTNFVSPLLVVRQLLPSLMSTADSGAVSQSARHRDDYAQVVNIVCAAGNYVVAAHAPDYAASQWGMVGLHYSMRAWIAQERAMYTQSSAGRKDAAAGEKCKGTSSGGGSSSNTAATTGTGEGSGPVVGRGVQRAREVRTTLLCLNDVQNGIPTALNSLLAPASSMRNAPSSSSTTPDRDDVAASSSGSGSGARAARASSSPREGYTLNLQKRNAELDRAVACCMAAICRGQERYCYASSWTTTLISPMAMLCPLPWAERLLRWLQRSCVPVAASEP</sequence>
<feature type="region of interest" description="Disordered" evidence="3">
    <location>
        <begin position="311"/>
        <end position="353"/>
    </location>
</feature>
<accession>A0A0N0VF72</accession>
<feature type="compositionally biased region" description="Low complexity" evidence="3">
    <location>
        <begin position="331"/>
        <end position="349"/>
    </location>
</feature>
<name>A0A0N0VF72_LEPPY</name>
<dbReference type="VEuPathDB" id="TriTrypDB:LpyrH10_09_2750"/>
<gene>
    <name evidence="4" type="ORF">ABB37_05175</name>
</gene>
<dbReference type="InterPro" id="IPR002347">
    <property type="entry name" value="SDR_fam"/>
</dbReference>
<dbReference type="OrthoDB" id="10253736at2759"/>
<dbReference type="Gene3D" id="3.40.50.720">
    <property type="entry name" value="NAD(P)-binding Rossmann-like Domain"/>
    <property type="match status" value="1"/>
</dbReference>
<dbReference type="Proteomes" id="UP000037923">
    <property type="component" value="Unassembled WGS sequence"/>
</dbReference>
<keyword evidence="2" id="KW-0560">Oxidoreductase</keyword>